<dbReference type="InterPro" id="IPR051049">
    <property type="entry name" value="Dienelactone_hydrolase-like"/>
</dbReference>
<feature type="domain" description="Dienelactone hydrolase" evidence="1">
    <location>
        <begin position="16"/>
        <end position="237"/>
    </location>
</feature>
<keyword evidence="3" id="KW-1185">Reference proteome</keyword>
<dbReference type="Proteomes" id="UP001500730">
    <property type="component" value="Unassembled WGS sequence"/>
</dbReference>
<dbReference type="EMBL" id="BAAARE010000002">
    <property type="protein sequence ID" value="GAA2471819.1"/>
    <property type="molecule type" value="Genomic_DNA"/>
</dbReference>
<dbReference type="PANTHER" id="PTHR46623">
    <property type="entry name" value="CARBOXYMETHYLENEBUTENOLIDASE-RELATED"/>
    <property type="match status" value="1"/>
</dbReference>
<gene>
    <name evidence="2" type="ORF">GCM10009858_06490</name>
</gene>
<accession>A0ABP5XZ51</accession>
<dbReference type="RefSeq" id="WP_344252884.1">
    <property type="nucleotide sequence ID" value="NZ_BAAARE010000002.1"/>
</dbReference>
<evidence type="ECO:0000313" key="2">
    <source>
        <dbReference type="EMBL" id="GAA2471819.1"/>
    </source>
</evidence>
<protein>
    <submittedName>
        <fullName evidence="2">Dienelactone hydrolase family protein</fullName>
    </submittedName>
</protein>
<dbReference type="SUPFAM" id="SSF53474">
    <property type="entry name" value="alpha/beta-Hydrolases"/>
    <property type="match status" value="1"/>
</dbReference>
<dbReference type="Pfam" id="PF01738">
    <property type="entry name" value="DLH"/>
    <property type="match status" value="1"/>
</dbReference>
<dbReference type="InterPro" id="IPR029058">
    <property type="entry name" value="AB_hydrolase_fold"/>
</dbReference>
<name>A0ABP5XZ51_9MICO</name>
<dbReference type="PANTHER" id="PTHR46623:SF6">
    <property type="entry name" value="ALPHA_BETA-HYDROLASES SUPERFAMILY PROTEIN"/>
    <property type="match status" value="1"/>
</dbReference>
<evidence type="ECO:0000313" key="3">
    <source>
        <dbReference type="Proteomes" id="UP001500730"/>
    </source>
</evidence>
<organism evidence="2 3">
    <name type="scientific">Terrabacter carboxydivorans</name>
    <dbReference type="NCBI Taxonomy" id="619730"/>
    <lineage>
        <taxon>Bacteria</taxon>
        <taxon>Bacillati</taxon>
        <taxon>Actinomycetota</taxon>
        <taxon>Actinomycetes</taxon>
        <taxon>Micrococcales</taxon>
        <taxon>Intrasporangiaceae</taxon>
        <taxon>Terrabacter</taxon>
    </lineage>
</organism>
<dbReference type="Gene3D" id="3.40.50.1820">
    <property type="entry name" value="alpha/beta hydrolase"/>
    <property type="match status" value="1"/>
</dbReference>
<keyword evidence="2" id="KW-0378">Hydrolase</keyword>
<dbReference type="GO" id="GO:0016787">
    <property type="term" value="F:hydrolase activity"/>
    <property type="evidence" value="ECO:0007669"/>
    <property type="project" value="UniProtKB-KW"/>
</dbReference>
<comment type="caution">
    <text evidence="2">The sequence shown here is derived from an EMBL/GenBank/DDBJ whole genome shotgun (WGS) entry which is preliminary data.</text>
</comment>
<evidence type="ECO:0000259" key="1">
    <source>
        <dbReference type="Pfam" id="PF01738"/>
    </source>
</evidence>
<reference evidence="3" key="1">
    <citation type="journal article" date="2019" name="Int. J. Syst. Evol. Microbiol.">
        <title>The Global Catalogue of Microorganisms (GCM) 10K type strain sequencing project: providing services to taxonomists for standard genome sequencing and annotation.</title>
        <authorList>
            <consortium name="The Broad Institute Genomics Platform"/>
            <consortium name="The Broad Institute Genome Sequencing Center for Infectious Disease"/>
            <person name="Wu L."/>
            <person name="Ma J."/>
        </authorList>
    </citation>
    <scope>NUCLEOTIDE SEQUENCE [LARGE SCALE GENOMIC DNA]</scope>
    <source>
        <strain evidence="3">JCM 16259</strain>
    </source>
</reference>
<dbReference type="InterPro" id="IPR002925">
    <property type="entry name" value="Dienelactn_hydro"/>
</dbReference>
<sequence length="242" mass="25630">MTEHVTIPTDSGDLPAHLWLPPSGHGPGIVVLQEIFGVSDYIQRRAAQLAEMGYVVVAPEIFWRLGVTSPVEGDDALQQGMGLVQRLDWDAAVADAAATVEWLRGRDEVTAGVGAVGFCFGGGLGYAVAAHLESGDTGGTSGRGPLDALVSYYGSALPGLHDTLTVTAPSLHHFGLADSFIDTDTVRRIEASVTQQPATVFETYAGADHAFDNDDMPWHDPASGALAWSTTTQFLRERLPVS</sequence>
<proteinExistence type="predicted"/>